<accession>A0A1B4XX18</accession>
<reference evidence="1 2" key="1">
    <citation type="submission" date="2016-07" db="EMBL/GenBank/DDBJ databases">
        <title>Characterization of three bacteriophages infecting bacteria isolated from shrimp culture pond water.</title>
        <authorList>
            <person name="Khoa H.V."/>
        </authorList>
    </citation>
    <scope>NUCLEOTIDE SEQUENCE [LARGE SCALE GENOMIC DNA]</scope>
</reference>
<protein>
    <submittedName>
        <fullName evidence="1">Uncharacterized protein</fullName>
    </submittedName>
</protein>
<evidence type="ECO:0000313" key="2">
    <source>
        <dbReference type="Proteomes" id="UP000224877"/>
    </source>
</evidence>
<proteinExistence type="predicted"/>
<name>A0A1B4XX18_9CAUD</name>
<sequence length="80" mass="9100">MANDLLKHGDKIQFVVYGFSKDDTDLNIEGENVSFSQLYGMYGCQINNDENNEEVARKCKQVADLLVEIRKLSKPNEKTS</sequence>
<dbReference type="Proteomes" id="UP000224877">
    <property type="component" value="Segment"/>
</dbReference>
<evidence type="ECO:0000313" key="1">
    <source>
        <dbReference type="EMBL" id="BAV39351.1"/>
    </source>
</evidence>
<organism evidence="1 2">
    <name type="scientific">Tenacibaculum phage pT24</name>
    <dbReference type="NCBI Taxonomy" id="1880590"/>
    <lineage>
        <taxon>Viruses</taxon>
        <taxon>Duplodnaviria</taxon>
        <taxon>Heunggongvirae</taxon>
        <taxon>Uroviricota</taxon>
        <taxon>Caudoviricetes</taxon>
        <taxon>Kungbxnavirus</taxon>
        <taxon>Kungbxnavirus pT24</taxon>
    </lineage>
</organism>
<dbReference type="EMBL" id="LC168164">
    <property type="protein sequence ID" value="BAV39351.1"/>
    <property type="molecule type" value="Genomic_DNA"/>
</dbReference>
<keyword evidence="2" id="KW-1185">Reference proteome</keyword>
<gene>
    <name evidence="1" type="ORF">BPT24_231</name>
</gene>